<dbReference type="InterPro" id="IPR000609">
    <property type="entry name" value="7TM_GPCR_serpentine_rcpt_Srg"/>
</dbReference>
<feature type="transmembrane region" description="Helical" evidence="6">
    <location>
        <begin position="88"/>
        <end position="107"/>
    </location>
</feature>
<dbReference type="EMBL" id="PDUG01000003">
    <property type="protein sequence ID" value="PIC41875.1"/>
    <property type="molecule type" value="Genomic_DNA"/>
</dbReference>
<comment type="caution">
    <text evidence="6">Lacks conserved residue(s) required for the propagation of feature annotation.</text>
</comment>
<evidence type="ECO:0000313" key="8">
    <source>
        <dbReference type="Proteomes" id="UP000230233"/>
    </source>
</evidence>
<feature type="transmembrane region" description="Helical" evidence="6">
    <location>
        <begin position="173"/>
        <end position="194"/>
    </location>
</feature>
<dbReference type="GO" id="GO:0007606">
    <property type="term" value="P:sensory perception of chemical stimulus"/>
    <property type="evidence" value="ECO:0007669"/>
    <property type="project" value="UniProtKB-UniRule"/>
</dbReference>
<keyword evidence="4 6" id="KW-1133">Transmembrane helix</keyword>
<comment type="caution">
    <text evidence="7">The sequence shown here is derived from an EMBL/GenBank/DDBJ whole genome shotgun (WGS) entry which is preliminary data.</text>
</comment>
<dbReference type="OrthoDB" id="10378669at2759"/>
<proteinExistence type="inferred from homology"/>
<gene>
    <name evidence="7" type="primary">Cni-srg-1</name>
    <name evidence="7" type="synonym">Cnig_chr_III.g9143</name>
    <name evidence="7" type="ORF">B9Z55_009143</name>
</gene>
<organism evidence="7 8">
    <name type="scientific">Caenorhabditis nigoni</name>
    <dbReference type="NCBI Taxonomy" id="1611254"/>
    <lineage>
        <taxon>Eukaryota</taxon>
        <taxon>Metazoa</taxon>
        <taxon>Ecdysozoa</taxon>
        <taxon>Nematoda</taxon>
        <taxon>Chromadorea</taxon>
        <taxon>Rhabditida</taxon>
        <taxon>Rhabditina</taxon>
        <taxon>Rhabditomorpha</taxon>
        <taxon>Rhabditoidea</taxon>
        <taxon>Rhabditidae</taxon>
        <taxon>Peloderinae</taxon>
        <taxon>Caenorhabditis</taxon>
    </lineage>
</organism>
<keyword evidence="8" id="KW-1185">Reference proteome</keyword>
<dbReference type="GO" id="GO:0004888">
    <property type="term" value="F:transmembrane signaling receptor activity"/>
    <property type="evidence" value="ECO:0007669"/>
    <property type="project" value="InterPro"/>
</dbReference>
<dbReference type="InterPro" id="IPR051119">
    <property type="entry name" value="Nematode_SR-like"/>
</dbReference>
<sequence length="263" mass="30904">MIFLANVVTGFILVILSIFFSRPIMYLPQFCDFFLNFLESNSLILDIYYPILRYLQAFQILLQILFILNRATCVLWPVNYSIFWKKYLNWIIGFLAALPLLWVWTILISEKVVRHAYGGLFVTYVRYFNWARSTFFFAVLRGISVIFIGISTLITVIKMSKMQKRIKESERKLCWASIYLSICYVTPAITEYQFSQTYTILPNDHYLYGLTLITWDIQNIGSTFVMLIVNAPFRKYFFNFSKKKSDGIQAKKAHIIAILSLTH</sequence>
<protein>
    <recommendedName>
        <fullName evidence="6">Serpentine receptor class gamma</fullName>
    </recommendedName>
</protein>
<evidence type="ECO:0000313" key="7">
    <source>
        <dbReference type="EMBL" id="PIC41875.1"/>
    </source>
</evidence>
<dbReference type="PRINTS" id="PR00698">
    <property type="entry name" value="TMPROTEINSRG"/>
</dbReference>
<dbReference type="GO" id="GO:0016020">
    <property type="term" value="C:membrane"/>
    <property type="evidence" value="ECO:0007669"/>
    <property type="project" value="UniProtKB-SubCell"/>
</dbReference>
<comment type="similarity">
    <text evidence="2 6">Belongs to the nematode receptor-like protein srg family.</text>
</comment>
<keyword evidence="5 6" id="KW-0472">Membrane</keyword>
<feature type="transmembrane region" description="Helical" evidence="6">
    <location>
        <begin position="135"/>
        <end position="157"/>
    </location>
</feature>
<dbReference type="Pfam" id="PF02118">
    <property type="entry name" value="Srg"/>
    <property type="match status" value="1"/>
</dbReference>
<name>A0A2G5UQN5_9PELO</name>
<reference evidence="8" key="1">
    <citation type="submission" date="2017-10" db="EMBL/GenBank/DDBJ databases">
        <title>Rapid genome shrinkage in a self-fertile nematode reveals novel sperm competition proteins.</title>
        <authorList>
            <person name="Yin D."/>
            <person name="Schwarz E.M."/>
            <person name="Thomas C.G."/>
            <person name="Felde R.L."/>
            <person name="Korf I.F."/>
            <person name="Cutter A.D."/>
            <person name="Schartner C.M."/>
            <person name="Ralston E.J."/>
            <person name="Meyer B.J."/>
            <person name="Haag E.S."/>
        </authorList>
    </citation>
    <scope>NUCLEOTIDE SEQUENCE [LARGE SCALE GENOMIC DNA]</scope>
    <source>
        <strain evidence="8">JU1422</strain>
    </source>
</reference>
<dbReference type="PANTHER" id="PTHR31627:SF13">
    <property type="entry name" value="SERPENTINE RECEPTOR CLASS GAMMA-1-RELATED"/>
    <property type="match status" value="1"/>
</dbReference>
<comment type="subcellular location">
    <subcellularLocation>
        <location evidence="1">Membrane</location>
        <topology evidence="1">Multi-pass membrane protein</topology>
    </subcellularLocation>
</comment>
<dbReference type="Proteomes" id="UP000230233">
    <property type="component" value="Chromosome III"/>
</dbReference>
<evidence type="ECO:0000256" key="4">
    <source>
        <dbReference type="ARBA" id="ARBA00022989"/>
    </source>
</evidence>
<dbReference type="AlphaFoldDB" id="A0A2G5UQN5"/>
<evidence type="ECO:0000256" key="6">
    <source>
        <dbReference type="RuleBase" id="RU280813"/>
    </source>
</evidence>
<feature type="transmembrane region" description="Helical" evidence="6">
    <location>
        <begin position="7"/>
        <end position="27"/>
    </location>
</feature>
<keyword evidence="3 6" id="KW-0812">Transmembrane</keyword>
<feature type="transmembrane region" description="Helical" evidence="6">
    <location>
        <begin position="206"/>
        <end position="233"/>
    </location>
</feature>
<evidence type="ECO:0000256" key="2">
    <source>
        <dbReference type="ARBA" id="ARBA00005692"/>
    </source>
</evidence>
<accession>A0A2G5UQN5</accession>
<evidence type="ECO:0000256" key="3">
    <source>
        <dbReference type="ARBA" id="ARBA00022692"/>
    </source>
</evidence>
<dbReference type="PANTHER" id="PTHR31627">
    <property type="entry name" value="SERPENTINE RECEPTOR CLASS GAMMA-RELATED"/>
    <property type="match status" value="1"/>
</dbReference>
<evidence type="ECO:0000256" key="1">
    <source>
        <dbReference type="ARBA" id="ARBA00004141"/>
    </source>
</evidence>
<evidence type="ECO:0000256" key="5">
    <source>
        <dbReference type="ARBA" id="ARBA00023136"/>
    </source>
</evidence>